<evidence type="ECO:0000256" key="2">
    <source>
        <dbReference type="ARBA" id="ARBA00010617"/>
    </source>
</evidence>
<dbReference type="GO" id="GO:0004497">
    <property type="term" value="F:monooxygenase activity"/>
    <property type="evidence" value="ECO:0007669"/>
    <property type="project" value="UniProtKB-KW"/>
</dbReference>
<gene>
    <name evidence="10" type="ORF">MMYC01_209187</name>
</gene>
<dbReference type="InterPro" id="IPR050121">
    <property type="entry name" value="Cytochrome_P450_monoxygenase"/>
</dbReference>
<evidence type="ECO:0000256" key="6">
    <source>
        <dbReference type="ARBA" id="ARBA00023004"/>
    </source>
</evidence>
<evidence type="ECO:0000256" key="9">
    <source>
        <dbReference type="SAM" id="SignalP"/>
    </source>
</evidence>
<evidence type="ECO:0000256" key="8">
    <source>
        <dbReference type="RuleBase" id="RU000461"/>
    </source>
</evidence>
<protein>
    <submittedName>
        <fullName evidence="10">Sterigmatocystin biosynthesis P450 monooxygenase STCB</fullName>
    </submittedName>
</protein>
<proteinExistence type="inferred from homology"/>
<comment type="similarity">
    <text evidence="2 8">Belongs to the cytochrome P450 family.</text>
</comment>
<evidence type="ECO:0000256" key="7">
    <source>
        <dbReference type="PIRSR" id="PIRSR602401-1"/>
    </source>
</evidence>
<keyword evidence="3 7" id="KW-0349">Heme</keyword>
<dbReference type="STRING" id="100816.A0A175VSU9"/>
<dbReference type="AlphaFoldDB" id="A0A175VSU9"/>
<dbReference type="PRINTS" id="PR00385">
    <property type="entry name" value="P450"/>
</dbReference>
<dbReference type="InterPro" id="IPR002401">
    <property type="entry name" value="Cyt_P450_E_grp-I"/>
</dbReference>
<keyword evidence="11" id="KW-1185">Reference proteome</keyword>
<evidence type="ECO:0000313" key="11">
    <source>
        <dbReference type="Proteomes" id="UP000078237"/>
    </source>
</evidence>
<dbReference type="GO" id="GO:0016705">
    <property type="term" value="F:oxidoreductase activity, acting on paired donors, with incorporation or reduction of molecular oxygen"/>
    <property type="evidence" value="ECO:0007669"/>
    <property type="project" value="InterPro"/>
</dbReference>
<dbReference type="PRINTS" id="PR00463">
    <property type="entry name" value="EP450I"/>
</dbReference>
<evidence type="ECO:0000256" key="3">
    <source>
        <dbReference type="ARBA" id="ARBA00022617"/>
    </source>
</evidence>
<dbReference type="Gene3D" id="1.10.630.10">
    <property type="entry name" value="Cytochrome P450"/>
    <property type="match status" value="1"/>
</dbReference>
<dbReference type="InterPro" id="IPR017972">
    <property type="entry name" value="Cyt_P450_CS"/>
</dbReference>
<dbReference type="PROSITE" id="PS00086">
    <property type="entry name" value="CYTOCHROME_P450"/>
    <property type="match status" value="1"/>
</dbReference>
<organism evidence="10 11">
    <name type="scientific">Madurella mycetomatis</name>
    <dbReference type="NCBI Taxonomy" id="100816"/>
    <lineage>
        <taxon>Eukaryota</taxon>
        <taxon>Fungi</taxon>
        <taxon>Dikarya</taxon>
        <taxon>Ascomycota</taxon>
        <taxon>Pezizomycotina</taxon>
        <taxon>Sordariomycetes</taxon>
        <taxon>Sordariomycetidae</taxon>
        <taxon>Sordariales</taxon>
        <taxon>Sordariales incertae sedis</taxon>
        <taxon>Madurella</taxon>
    </lineage>
</organism>
<keyword evidence="6 7" id="KW-0408">Iron</keyword>
<comment type="caution">
    <text evidence="10">The sequence shown here is derived from an EMBL/GenBank/DDBJ whole genome shotgun (WGS) entry which is preliminary data.</text>
</comment>
<feature type="signal peptide" evidence="9">
    <location>
        <begin position="1"/>
        <end position="24"/>
    </location>
</feature>
<keyword evidence="8 10" id="KW-0503">Monooxygenase</keyword>
<dbReference type="PANTHER" id="PTHR24305:SF96">
    <property type="entry name" value="CYTOCHROME P450 MONOOXYGENASE STCB-RELATED"/>
    <property type="match status" value="1"/>
</dbReference>
<keyword evidence="5 8" id="KW-0560">Oxidoreductase</keyword>
<dbReference type="OrthoDB" id="1470350at2759"/>
<dbReference type="SUPFAM" id="SSF48264">
    <property type="entry name" value="Cytochrome P450"/>
    <property type="match status" value="1"/>
</dbReference>
<evidence type="ECO:0000256" key="1">
    <source>
        <dbReference type="ARBA" id="ARBA00001971"/>
    </source>
</evidence>
<dbReference type="GO" id="GO:0020037">
    <property type="term" value="F:heme binding"/>
    <property type="evidence" value="ECO:0007669"/>
    <property type="project" value="InterPro"/>
</dbReference>
<dbReference type="Pfam" id="PF00067">
    <property type="entry name" value="p450"/>
    <property type="match status" value="1"/>
</dbReference>
<reference evidence="10 11" key="1">
    <citation type="journal article" date="2016" name="Genome Announc.">
        <title>Genome Sequence of Madurella mycetomatis mm55, Isolated from a Human Mycetoma Case in Sudan.</title>
        <authorList>
            <person name="Smit S."/>
            <person name="Derks M.F."/>
            <person name="Bervoets S."/>
            <person name="Fahal A."/>
            <person name="van Leeuwen W."/>
            <person name="van Belkum A."/>
            <person name="van de Sande W.W."/>
        </authorList>
    </citation>
    <scope>NUCLEOTIDE SEQUENCE [LARGE SCALE GENOMIC DNA]</scope>
    <source>
        <strain evidence="11">mm55</strain>
    </source>
</reference>
<dbReference type="EMBL" id="LCTW02000418">
    <property type="protein sequence ID" value="KXX73824.1"/>
    <property type="molecule type" value="Genomic_DNA"/>
</dbReference>
<dbReference type="PANTHER" id="PTHR24305">
    <property type="entry name" value="CYTOCHROME P450"/>
    <property type="match status" value="1"/>
</dbReference>
<name>A0A175VSU9_9PEZI</name>
<keyword evidence="9" id="KW-0732">Signal</keyword>
<dbReference type="CDD" id="cd11059">
    <property type="entry name" value="CYP_fungal"/>
    <property type="match status" value="1"/>
</dbReference>
<dbReference type="GO" id="GO:0005506">
    <property type="term" value="F:iron ion binding"/>
    <property type="evidence" value="ECO:0007669"/>
    <property type="project" value="InterPro"/>
</dbReference>
<evidence type="ECO:0000313" key="10">
    <source>
        <dbReference type="EMBL" id="KXX73824.1"/>
    </source>
</evidence>
<keyword evidence="4 7" id="KW-0479">Metal-binding</keyword>
<dbReference type="InterPro" id="IPR001128">
    <property type="entry name" value="Cyt_P450"/>
</dbReference>
<dbReference type="VEuPathDB" id="FungiDB:MMYC01_209187"/>
<accession>A0A175VSU9</accession>
<sequence>MASFTPSATPALVALALILLLTKAYRVYTGPLAHLPGPEISKWTGLVLQLYLLTGNRPRYVQYLHMRYGPIVRLSPTELDVSDSASAKEIHKVASRYLKGRFYQHIGHRSPKTLFSSTDPQFHAHRRRLLGGPMSEASIRQYEPIVAETVRSCVNQMAAEAKRRSCIDVFKWWCFLATDTIGELSFGESFRMIEKGEKSQYSLDLELVSTLMIIRTTFPFLSRVAEYVPLPYFRQAAESGKRMAGYAAESINTYKRHVETHGDNAKPTVFTKLINKGGGEDGLTEAEIRLEAGGYIVAGSDTSAISLTYLVWAVCKDPAIRDRLVAEVATLPDDFDDEHVRALPYVRRVIDETLRLYPAVPGALPRTVPPEGAQLAGYPVPGGVTVSTQVYSLHRDPKVFADPDRFNPDRWINPTKEMKDSFMPFGGGSRICIGMHLARMELRLATAHFFRRFTNPTVSRKEGFIDDDMHQYMYFLVSPKGHRCLIDAN</sequence>
<feature type="binding site" description="axial binding residue" evidence="7">
    <location>
        <position position="432"/>
    </location>
    <ligand>
        <name>heme</name>
        <dbReference type="ChEBI" id="CHEBI:30413"/>
    </ligand>
    <ligandPart>
        <name>Fe</name>
        <dbReference type="ChEBI" id="CHEBI:18248"/>
    </ligandPart>
</feature>
<dbReference type="Proteomes" id="UP000078237">
    <property type="component" value="Unassembled WGS sequence"/>
</dbReference>
<dbReference type="InterPro" id="IPR036396">
    <property type="entry name" value="Cyt_P450_sf"/>
</dbReference>
<comment type="cofactor">
    <cofactor evidence="1 7">
        <name>heme</name>
        <dbReference type="ChEBI" id="CHEBI:30413"/>
    </cofactor>
</comment>
<evidence type="ECO:0000256" key="4">
    <source>
        <dbReference type="ARBA" id="ARBA00022723"/>
    </source>
</evidence>
<evidence type="ECO:0000256" key="5">
    <source>
        <dbReference type="ARBA" id="ARBA00023002"/>
    </source>
</evidence>
<feature type="chain" id="PRO_5008043264" evidence="9">
    <location>
        <begin position="25"/>
        <end position="489"/>
    </location>
</feature>